<dbReference type="SMART" id="SM00507">
    <property type="entry name" value="HNHc"/>
    <property type="match status" value="1"/>
</dbReference>
<dbReference type="InterPro" id="IPR003615">
    <property type="entry name" value="HNH_nuc"/>
</dbReference>
<evidence type="ECO:0000259" key="1">
    <source>
        <dbReference type="SMART" id="SM00507"/>
    </source>
</evidence>
<dbReference type="Proteomes" id="UP000295313">
    <property type="component" value="Unassembled WGS sequence"/>
</dbReference>
<keyword evidence="3" id="KW-1185">Reference proteome</keyword>
<name>A0A4R8I513_9FLAO</name>
<dbReference type="SUPFAM" id="SSF54060">
    <property type="entry name" value="His-Me finger endonucleases"/>
    <property type="match status" value="1"/>
</dbReference>
<accession>A0A4R8I513</accession>
<dbReference type="InterPro" id="IPR036388">
    <property type="entry name" value="WH-like_DNA-bd_sf"/>
</dbReference>
<feature type="domain" description="HNH nuclease" evidence="1">
    <location>
        <begin position="66"/>
        <end position="114"/>
    </location>
</feature>
<dbReference type="GO" id="GO:0016788">
    <property type="term" value="F:hydrolase activity, acting on ester bonds"/>
    <property type="evidence" value="ECO:0007669"/>
    <property type="project" value="InterPro"/>
</dbReference>
<dbReference type="Gene3D" id="1.10.10.10">
    <property type="entry name" value="Winged helix-like DNA-binding domain superfamily/Winged helix DNA-binding domain"/>
    <property type="match status" value="1"/>
</dbReference>
<evidence type="ECO:0000313" key="3">
    <source>
        <dbReference type="Proteomes" id="UP000295313"/>
    </source>
</evidence>
<reference evidence="2 3" key="1">
    <citation type="submission" date="2019-03" db="EMBL/GenBank/DDBJ databases">
        <title>Genomic Encyclopedia of Type Strains, Phase III (KMG-III): the genomes of soil and plant-associated and newly described type strains.</title>
        <authorList>
            <person name="Whitman W."/>
        </authorList>
    </citation>
    <scope>NUCLEOTIDE SEQUENCE [LARGE SCALE GENOMIC DNA]</scope>
    <source>
        <strain evidence="2 3">CGMCC 1.12802</strain>
    </source>
</reference>
<gene>
    <name evidence="2" type="ORF">B0I22_1561</name>
</gene>
<dbReference type="InterPro" id="IPR010896">
    <property type="entry name" value="NUMOD1"/>
</dbReference>
<dbReference type="InterPro" id="IPR010902">
    <property type="entry name" value="NUMOD4"/>
</dbReference>
<dbReference type="AlphaFoldDB" id="A0A4R8I513"/>
<sequence length="182" mass="20793">MSRLNENWRDIVGYENIYQISDNGKVRSLDRKSNHNRGQFQAIKGKILSINIRGNYYEVGLSKFGLVKSKRIHRLVAESFIPNPENKPFVNHIDGNKLNNVVENLEWCTPSYNIQHAFDNKLMVARSGKNHKDSKPIFQIDDSENVIDSFISIKEAATKLNICRVGISLVCSGKLKKTKGFR</sequence>
<dbReference type="OrthoDB" id="6631788at2"/>
<dbReference type="EMBL" id="SOEO01000002">
    <property type="protein sequence ID" value="TDX83973.1"/>
    <property type="molecule type" value="Genomic_DNA"/>
</dbReference>
<proteinExistence type="predicted"/>
<organism evidence="2 3">
    <name type="scientific">Epilithonimonas xixisoli</name>
    <dbReference type="NCBI Taxonomy" id="1476462"/>
    <lineage>
        <taxon>Bacteria</taxon>
        <taxon>Pseudomonadati</taxon>
        <taxon>Bacteroidota</taxon>
        <taxon>Flavobacteriia</taxon>
        <taxon>Flavobacteriales</taxon>
        <taxon>Weeksellaceae</taxon>
        <taxon>Chryseobacterium group</taxon>
        <taxon>Epilithonimonas</taxon>
    </lineage>
</organism>
<evidence type="ECO:0000313" key="2">
    <source>
        <dbReference type="EMBL" id="TDX83973.1"/>
    </source>
</evidence>
<dbReference type="RefSeq" id="WP_133944026.1">
    <property type="nucleotide sequence ID" value="NZ_SOEO01000002.1"/>
</dbReference>
<dbReference type="SMART" id="SM00497">
    <property type="entry name" value="IENR1"/>
    <property type="match status" value="1"/>
</dbReference>
<dbReference type="InterPro" id="IPR003647">
    <property type="entry name" value="Intron_nuc_1_rpt"/>
</dbReference>
<dbReference type="Gene3D" id="3.90.75.20">
    <property type="match status" value="1"/>
</dbReference>
<comment type="caution">
    <text evidence="2">The sequence shown here is derived from an EMBL/GenBank/DDBJ whole genome shotgun (WGS) entry which is preliminary data.</text>
</comment>
<protein>
    <submittedName>
        <fullName evidence="2">NUMOD1 domain-containing protein</fullName>
    </submittedName>
</protein>
<dbReference type="Pfam" id="PF07453">
    <property type="entry name" value="NUMOD1"/>
    <property type="match status" value="1"/>
</dbReference>
<dbReference type="Pfam" id="PF13392">
    <property type="entry name" value="HNH_3"/>
    <property type="match status" value="1"/>
</dbReference>
<dbReference type="Pfam" id="PF07463">
    <property type="entry name" value="NUMOD4"/>
    <property type="match status" value="1"/>
</dbReference>
<dbReference type="InterPro" id="IPR044925">
    <property type="entry name" value="His-Me_finger_sf"/>
</dbReference>